<comment type="caution">
    <text evidence="1">The sequence shown here is derived from an EMBL/GenBank/DDBJ whole genome shotgun (WGS) entry which is preliminary data.</text>
</comment>
<sequence>MRQCVFRHGGRIGNINPFIFDLRLLQLFLHTGQHLGIPRLIRQVAVVYIAIKRDAILVANQPKSDLLLPTMMPVVAMRNLQGIRRGRFIRAINGLVRRIGVEDAKREAFFLVDLHEARRKDLMDIRLIQAIQMTRDGIVVEPRRLQPWPNQLRQIDVMRPLFQMNERLPAAQDIQND</sequence>
<name>A0A0D0G4R1_9BACL</name>
<dbReference type="AlphaFoldDB" id="A0A0D0G4R1"/>
<accession>A0A0D0G4R1</accession>
<dbReference type="PATRIC" id="fig|265546.4.peg.2567"/>
<reference evidence="1 2" key="1">
    <citation type="submission" date="2015-01" db="EMBL/GenBank/DDBJ databases">
        <title>Genome sequence of Anoxybacillus ayderensis strain AB04.</title>
        <authorList>
            <person name="Belduz A.O."/>
            <person name="Canakci S."/>
            <person name="Chan K.-G."/>
            <person name="Kahar U.M."/>
            <person name="Yaakob A.S."/>
            <person name="Chan C.S."/>
            <person name="Goh K.M."/>
        </authorList>
    </citation>
    <scope>NUCLEOTIDE SEQUENCE [LARGE SCALE GENOMIC DNA]</scope>
    <source>
        <strain evidence="1 2">AB04</strain>
    </source>
</reference>
<protein>
    <submittedName>
        <fullName evidence="1">Uncharacterized protein</fullName>
    </submittedName>
</protein>
<evidence type="ECO:0000313" key="1">
    <source>
        <dbReference type="EMBL" id="KIP20315.1"/>
    </source>
</evidence>
<dbReference type="EMBL" id="JXTG01000019">
    <property type="protein sequence ID" value="KIP20315.1"/>
    <property type="molecule type" value="Genomic_DNA"/>
</dbReference>
<organism evidence="1 2">
    <name type="scientific">Anoxybacillus ayderensis</name>
    <dbReference type="NCBI Taxonomy" id="265546"/>
    <lineage>
        <taxon>Bacteria</taxon>
        <taxon>Bacillati</taxon>
        <taxon>Bacillota</taxon>
        <taxon>Bacilli</taxon>
        <taxon>Bacillales</taxon>
        <taxon>Anoxybacillaceae</taxon>
        <taxon>Anoxybacillus</taxon>
    </lineage>
</organism>
<dbReference type="Proteomes" id="UP000032047">
    <property type="component" value="Unassembled WGS sequence"/>
</dbReference>
<gene>
    <name evidence="1" type="ORF">JV16_02553</name>
</gene>
<keyword evidence="2" id="KW-1185">Reference proteome</keyword>
<proteinExistence type="predicted"/>
<evidence type="ECO:0000313" key="2">
    <source>
        <dbReference type="Proteomes" id="UP000032047"/>
    </source>
</evidence>